<dbReference type="GO" id="GO:0000981">
    <property type="term" value="F:DNA-binding transcription factor activity, RNA polymerase II-specific"/>
    <property type="evidence" value="ECO:0007669"/>
    <property type="project" value="InterPro"/>
</dbReference>
<dbReference type="AlphaFoldDB" id="A0A444RWD4"/>
<feature type="domain" description="Zn(2)-C6 fungal-type" evidence="3">
    <location>
        <begin position="87"/>
        <end position="117"/>
    </location>
</feature>
<accession>A0A444RWD4</accession>
<evidence type="ECO:0000259" key="3">
    <source>
        <dbReference type="PROSITE" id="PS50048"/>
    </source>
</evidence>
<dbReference type="PROSITE" id="PS50048">
    <property type="entry name" value="ZN2_CY6_FUNGAL_2"/>
    <property type="match status" value="1"/>
</dbReference>
<name>A0A444RWD4_VERDA</name>
<dbReference type="PROSITE" id="PS00463">
    <property type="entry name" value="ZN2_CY6_FUNGAL_1"/>
    <property type="match status" value="1"/>
</dbReference>
<feature type="region of interest" description="Disordered" evidence="2">
    <location>
        <begin position="485"/>
        <end position="511"/>
    </location>
</feature>
<evidence type="ECO:0000256" key="2">
    <source>
        <dbReference type="SAM" id="MobiDB-lite"/>
    </source>
</evidence>
<dbReference type="GO" id="GO:0008270">
    <property type="term" value="F:zinc ion binding"/>
    <property type="evidence" value="ECO:0007669"/>
    <property type="project" value="InterPro"/>
</dbReference>
<evidence type="ECO:0000256" key="1">
    <source>
        <dbReference type="ARBA" id="ARBA00023242"/>
    </source>
</evidence>
<dbReference type="PANTHER" id="PTHR47256">
    <property type="entry name" value="ZN(II)2CYS6 TRANSCRIPTION FACTOR (EUROFUNG)-RELATED"/>
    <property type="match status" value="1"/>
</dbReference>
<evidence type="ECO:0000313" key="4">
    <source>
        <dbReference type="EMBL" id="RXG45478.1"/>
    </source>
</evidence>
<dbReference type="SMART" id="SM00066">
    <property type="entry name" value="GAL4"/>
    <property type="match status" value="1"/>
</dbReference>
<feature type="region of interest" description="Disordered" evidence="2">
    <location>
        <begin position="18"/>
        <end position="76"/>
    </location>
</feature>
<dbReference type="EMBL" id="RSDZ01000064">
    <property type="protein sequence ID" value="RXG45478.1"/>
    <property type="molecule type" value="Genomic_DNA"/>
</dbReference>
<dbReference type="Proteomes" id="UP000288725">
    <property type="component" value="Chromosome 3"/>
</dbReference>
<proteinExistence type="predicted"/>
<dbReference type="PANTHER" id="PTHR47256:SF1">
    <property type="entry name" value="ZN(II)2CYS6 TRANSCRIPTION FACTOR (EUROFUNG)"/>
    <property type="match status" value="1"/>
</dbReference>
<evidence type="ECO:0000313" key="5">
    <source>
        <dbReference type="Proteomes" id="UP000288725"/>
    </source>
</evidence>
<feature type="region of interest" description="Disordered" evidence="2">
    <location>
        <begin position="169"/>
        <end position="189"/>
    </location>
</feature>
<reference evidence="4 5" key="1">
    <citation type="submission" date="2018-12" db="EMBL/GenBank/DDBJ databases">
        <title>Genome of Verticillium dahliae isolate Getta Getta.</title>
        <authorList>
            <person name="Gardiner D.M."/>
        </authorList>
    </citation>
    <scope>NUCLEOTIDE SEQUENCE [LARGE SCALE GENOMIC DNA]</scope>
    <source>
        <strain evidence="4 5">Getta Getta</strain>
    </source>
</reference>
<feature type="compositionally biased region" description="Low complexity" evidence="2">
    <location>
        <begin position="28"/>
        <end position="45"/>
    </location>
</feature>
<sequence>MSNHGSSKRLRQLLPAAHGADGNDINHATGSSSSSANAPAASTTALGHTHGYNQTPGHGQPGLLDGDASLSEYDDRGKRKRIGTQLACNDCRRRKARCDGQRPSCQACLKRFKTCVYTEKPARGASDTTMVESYEVLQILKAAPEPEALDILRMLRANRDPSAVLAVLKDSTSSNPTPSEPGADHSYTNLSRSRFEHELMRNYPTAYPVIRPLPLPRPETFDASPAPYLRRTRSMDQRTILGIHLSGYGLPGDHMTGSSYLADTEDNPFLTETSGGIAPTLVPICDERLHHLDMSFWTDIPLSNEFATNVISLYLTTDHPLLGMFDPDLFVSDLVGHRDVYCSRFLVHALMYWGTQMYTSLDESAHPLVSQFGNEAERLWWAAKSTDSLCSIAGAQLLSLAFMGNGRDHFVLVFLTEACRMARRMSLLGVEPTSLVAQNDTTAEARSARSYTAWGVFNWSILLSFFYQQPGLEYPEYPPALPIPGDSPEFASSPGSSRSRDSDTNSQIPERIPPIYMGETFTALCRFWRILHGVSMVYYNRNTSTPAHISEHVSIEFAERKYRELLAWIETLPSSFAQAEDNPHHVMTFHLWFHAAILDIFRPFLRDDKAKKTRLTTFSSRRSSAEAAFKASVNQLKRLIVVYRSQYQSSAYTILWHTALIYVANAVLKDTGDPEWRFYFLHCVYGYESLRKSYRLAEAIGRALLAMTLRNGDITGLEARTILQQLKQRGLDHPSGDIRATFMGDLELALTNPGEAKVETLAGQFEDVALFQEFIDMEATSHDDMFMDMDHFDESHTHRF</sequence>
<comment type="caution">
    <text evidence="4">The sequence shown here is derived from an EMBL/GenBank/DDBJ whole genome shotgun (WGS) entry which is preliminary data.</text>
</comment>
<dbReference type="InterPro" id="IPR036864">
    <property type="entry name" value="Zn2-C6_fun-type_DNA-bd_sf"/>
</dbReference>
<dbReference type="Pfam" id="PF00172">
    <property type="entry name" value="Zn_clus"/>
    <property type="match status" value="1"/>
</dbReference>
<protein>
    <recommendedName>
        <fullName evidence="3">Zn(2)-C6 fungal-type domain-containing protein</fullName>
    </recommendedName>
</protein>
<organism evidence="4 5">
    <name type="scientific">Verticillium dahliae</name>
    <name type="common">Verticillium wilt</name>
    <dbReference type="NCBI Taxonomy" id="27337"/>
    <lineage>
        <taxon>Eukaryota</taxon>
        <taxon>Fungi</taxon>
        <taxon>Dikarya</taxon>
        <taxon>Ascomycota</taxon>
        <taxon>Pezizomycotina</taxon>
        <taxon>Sordariomycetes</taxon>
        <taxon>Hypocreomycetidae</taxon>
        <taxon>Glomerellales</taxon>
        <taxon>Plectosphaerellaceae</taxon>
        <taxon>Verticillium</taxon>
    </lineage>
</organism>
<dbReference type="SUPFAM" id="SSF57701">
    <property type="entry name" value="Zn2/Cys6 DNA-binding domain"/>
    <property type="match status" value="1"/>
</dbReference>
<gene>
    <name evidence="4" type="ORF">VDGE_02789</name>
</gene>
<dbReference type="CDD" id="cd12148">
    <property type="entry name" value="fungal_TF_MHR"/>
    <property type="match status" value="1"/>
</dbReference>
<dbReference type="CDD" id="cd00067">
    <property type="entry name" value="GAL4"/>
    <property type="match status" value="1"/>
</dbReference>
<keyword evidence="1" id="KW-0539">Nucleus</keyword>
<dbReference type="InterPro" id="IPR001138">
    <property type="entry name" value="Zn2Cys6_DnaBD"/>
</dbReference>
<dbReference type="Gene3D" id="4.10.240.10">
    <property type="entry name" value="Zn(2)-C6 fungal-type DNA-binding domain"/>
    <property type="match status" value="1"/>
</dbReference>
<dbReference type="InterPro" id="IPR053187">
    <property type="entry name" value="Notoamide_regulator"/>
</dbReference>